<keyword evidence="2" id="KW-0472">Membrane</keyword>
<dbReference type="Proteomes" id="UP000242616">
    <property type="component" value="Unassembled WGS sequence"/>
</dbReference>
<comment type="caution">
    <text evidence="3">The sequence shown here is derived from an EMBL/GenBank/DDBJ whole genome shotgun (WGS) entry which is preliminary data.</text>
</comment>
<feature type="coiled-coil region" evidence="1">
    <location>
        <begin position="150"/>
        <end position="177"/>
    </location>
</feature>
<feature type="coiled-coil region" evidence="1">
    <location>
        <begin position="4"/>
        <end position="102"/>
    </location>
</feature>
<dbReference type="EMBL" id="LBFC01000001">
    <property type="protein sequence ID" value="ONN28092.1"/>
    <property type="molecule type" value="Genomic_DNA"/>
</dbReference>
<gene>
    <name evidence="3" type="ORF">XJ44_00015</name>
</gene>
<accession>A0ABX3INJ2</accession>
<keyword evidence="1" id="KW-0175">Coiled coil</keyword>
<keyword evidence="2" id="KW-0812">Transmembrane</keyword>
<evidence type="ECO:0000256" key="2">
    <source>
        <dbReference type="SAM" id="Phobius"/>
    </source>
</evidence>
<organism evidence="3 4">
    <name type="scientific">Thermosipho affectus</name>
    <dbReference type="NCBI Taxonomy" id="660294"/>
    <lineage>
        <taxon>Bacteria</taxon>
        <taxon>Thermotogati</taxon>
        <taxon>Thermotogota</taxon>
        <taxon>Thermotogae</taxon>
        <taxon>Thermotogales</taxon>
        <taxon>Fervidobacteriaceae</taxon>
        <taxon>Thermosipho</taxon>
    </lineage>
</organism>
<reference evidence="3 4" key="1">
    <citation type="submission" date="2015-06" db="EMBL/GenBank/DDBJ databases">
        <title>Genome sequencing of Thermotogales isolates from hydrothermal vents.</title>
        <authorList>
            <person name="Haverkamp T.H."/>
            <person name="Kublanov I.V."/>
            <person name="Nesbo C.L."/>
        </authorList>
    </citation>
    <scope>NUCLEOTIDE SEQUENCE [LARGE SCALE GENOMIC DNA]</scope>
    <source>
        <strain evidence="4">ik275mar</strain>
    </source>
</reference>
<evidence type="ECO:0000256" key="1">
    <source>
        <dbReference type="SAM" id="Coils"/>
    </source>
</evidence>
<evidence type="ECO:0000313" key="4">
    <source>
        <dbReference type="Proteomes" id="UP000242616"/>
    </source>
</evidence>
<sequence>MDELVDLDEILEEISNEIENLKNLNASIELIERSSKKILEMLKETLNENAKKVREEFNKLNENTEKLKDEYEHFYSKTKELIKQINNLIDKNNELLENTKKDILSSQEKLENLIISNFSKLEGMMKIISENQNNKIIDLSKEVGRQERIIEKLVYETNEQKNKIEQLENSINNFSKIFLGNKKTYTFIFALNVIMFFLILIIK</sequence>
<feature type="transmembrane region" description="Helical" evidence="2">
    <location>
        <begin position="184"/>
        <end position="202"/>
    </location>
</feature>
<keyword evidence="2" id="KW-1133">Transmembrane helix</keyword>
<evidence type="ECO:0008006" key="5">
    <source>
        <dbReference type="Google" id="ProtNLM"/>
    </source>
</evidence>
<dbReference type="RefSeq" id="WP_077197664.1">
    <property type="nucleotide sequence ID" value="NZ_LBFC01000001.1"/>
</dbReference>
<proteinExistence type="predicted"/>
<evidence type="ECO:0000313" key="3">
    <source>
        <dbReference type="EMBL" id="ONN28092.1"/>
    </source>
</evidence>
<keyword evidence="4" id="KW-1185">Reference proteome</keyword>
<protein>
    <recommendedName>
        <fullName evidence="5">t-SNARE coiled-coil homology domain-containing protein</fullName>
    </recommendedName>
</protein>
<name>A0ABX3INJ2_9BACT</name>